<gene>
    <name evidence="2" type="ORF">M8C21_026752</name>
</gene>
<evidence type="ECO:0000256" key="1">
    <source>
        <dbReference type="SAM" id="MobiDB-lite"/>
    </source>
</evidence>
<organism evidence="2 3">
    <name type="scientific">Ambrosia artemisiifolia</name>
    <name type="common">Common ragweed</name>
    <dbReference type="NCBI Taxonomy" id="4212"/>
    <lineage>
        <taxon>Eukaryota</taxon>
        <taxon>Viridiplantae</taxon>
        <taxon>Streptophyta</taxon>
        <taxon>Embryophyta</taxon>
        <taxon>Tracheophyta</taxon>
        <taxon>Spermatophyta</taxon>
        <taxon>Magnoliopsida</taxon>
        <taxon>eudicotyledons</taxon>
        <taxon>Gunneridae</taxon>
        <taxon>Pentapetalae</taxon>
        <taxon>asterids</taxon>
        <taxon>campanulids</taxon>
        <taxon>Asterales</taxon>
        <taxon>Asteraceae</taxon>
        <taxon>Asteroideae</taxon>
        <taxon>Heliantheae alliance</taxon>
        <taxon>Heliantheae</taxon>
        <taxon>Ambrosia</taxon>
    </lineage>
</organism>
<dbReference type="EMBL" id="JAMZMK010000546">
    <property type="protein sequence ID" value="KAI7756157.1"/>
    <property type="molecule type" value="Genomic_DNA"/>
</dbReference>
<evidence type="ECO:0000313" key="3">
    <source>
        <dbReference type="Proteomes" id="UP001206925"/>
    </source>
</evidence>
<dbReference type="AlphaFoldDB" id="A0AAD5DAT9"/>
<feature type="non-terminal residue" evidence="2">
    <location>
        <position position="237"/>
    </location>
</feature>
<reference evidence="2" key="1">
    <citation type="submission" date="2022-06" db="EMBL/GenBank/DDBJ databases">
        <title>Uncovering the hologenomic basis of an extraordinary plant invasion.</title>
        <authorList>
            <person name="Bieker V.C."/>
            <person name="Martin M.D."/>
            <person name="Gilbert T."/>
            <person name="Hodgins K."/>
            <person name="Battlay P."/>
            <person name="Petersen B."/>
            <person name="Wilson J."/>
        </authorList>
    </citation>
    <scope>NUCLEOTIDE SEQUENCE</scope>
    <source>
        <strain evidence="2">AA19_3_7</strain>
        <tissue evidence="2">Leaf</tissue>
    </source>
</reference>
<feature type="region of interest" description="Disordered" evidence="1">
    <location>
        <begin position="35"/>
        <end position="68"/>
    </location>
</feature>
<feature type="compositionally biased region" description="Basic residues" evidence="1">
    <location>
        <begin position="50"/>
        <end position="59"/>
    </location>
</feature>
<accession>A0AAD5DAT9</accession>
<name>A0AAD5DAT9_AMBAR</name>
<sequence length="237" mass="27051">NLDPLLPPFPLSPSSSSCSFSFPLKTTVNLHHFHHHHRKPSPFPSTTTGNHHHHHRRPPPRPGTTADHQEVEQELLPFIYNFVVALLFIFRHQFGSGRGAVTRRYIEWTGYCCDGRPSVCGNVKEKVDSTKDHLCPLCRDTYVKHSVNTKACLKLATIPFHLPMIHGEVAMSGQPAWNHVVDQMLTTHCSKHPKVCERDARHEFGAKSATNGKKKNEEMTQKQFEDFMRKLHHPVSH</sequence>
<protein>
    <submittedName>
        <fullName evidence="2">Uncharacterized protein</fullName>
    </submittedName>
</protein>
<comment type="caution">
    <text evidence="2">The sequence shown here is derived from an EMBL/GenBank/DDBJ whole genome shotgun (WGS) entry which is preliminary data.</text>
</comment>
<proteinExistence type="predicted"/>
<evidence type="ECO:0000313" key="2">
    <source>
        <dbReference type="EMBL" id="KAI7756157.1"/>
    </source>
</evidence>
<dbReference type="Proteomes" id="UP001206925">
    <property type="component" value="Unassembled WGS sequence"/>
</dbReference>
<keyword evidence="3" id="KW-1185">Reference proteome</keyword>